<protein>
    <submittedName>
        <fullName evidence="1">Uncharacterized protein</fullName>
    </submittedName>
</protein>
<evidence type="ECO:0000313" key="1">
    <source>
        <dbReference type="EMBL" id="EHK59154.1"/>
    </source>
</evidence>
<gene>
    <name evidence="1" type="ORF">MAXJ12_01279</name>
</gene>
<name>H0HJF1_9HYPH</name>
<sequence>MVGHVILNATNTANIYLNPLIFGVGVLLISSACNPTVSLAQEPAAGKSFVENFDGLDKKHWYVSDGW</sequence>
<dbReference type="EMBL" id="AHAM01000018">
    <property type="protein sequence ID" value="EHK59154.1"/>
    <property type="molecule type" value="Genomic_DNA"/>
</dbReference>
<organism evidence="1 2">
    <name type="scientific">Mesorhizobium alhagi CCNWXJ12-2</name>
    <dbReference type="NCBI Taxonomy" id="1107882"/>
    <lineage>
        <taxon>Bacteria</taxon>
        <taxon>Pseudomonadati</taxon>
        <taxon>Pseudomonadota</taxon>
        <taxon>Alphaproteobacteria</taxon>
        <taxon>Hyphomicrobiales</taxon>
        <taxon>Phyllobacteriaceae</taxon>
        <taxon>Allomesorhizobium</taxon>
    </lineage>
</organism>
<dbReference type="AlphaFoldDB" id="H0HJF1"/>
<proteinExistence type="predicted"/>
<accession>H0HJF1</accession>
<dbReference type="Proteomes" id="UP000003250">
    <property type="component" value="Unassembled WGS sequence"/>
</dbReference>
<evidence type="ECO:0000313" key="2">
    <source>
        <dbReference type="Proteomes" id="UP000003250"/>
    </source>
</evidence>
<keyword evidence="2" id="KW-1185">Reference proteome</keyword>
<reference evidence="1 2" key="1">
    <citation type="journal article" date="2012" name="J. Bacteriol.">
        <title>Draft Genome Sequence of Mesorhizobium alhagi CCNWXJ12-2T, a Novel Salt-Resistant Species Isolated from the Desert of Northwestern China.</title>
        <authorList>
            <person name="Zhou M."/>
            <person name="Chen W."/>
            <person name="Chen H."/>
            <person name="Wei G."/>
        </authorList>
    </citation>
    <scope>NUCLEOTIDE SEQUENCE [LARGE SCALE GENOMIC DNA]</scope>
    <source>
        <strain evidence="1 2">CCNWXJ12-2</strain>
    </source>
</reference>
<feature type="non-terminal residue" evidence="1">
    <location>
        <position position="67"/>
    </location>
</feature>